<evidence type="ECO:0000256" key="2">
    <source>
        <dbReference type="ARBA" id="ARBA00022490"/>
    </source>
</evidence>
<evidence type="ECO:0000256" key="4">
    <source>
        <dbReference type="ARBA" id="ARBA00022679"/>
    </source>
</evidence>
<keyword evidence="4 10" id="KW-0808">Transferase</keyword>
<sequence>MRIAVDAMGGDNAPEEIVAGALLARNELGYDITLVGDEQRMRELLPSDTDIEIRHATEIIHMDEAPAVAVRRKKDASIVVATKLVKDGYAEAIVSAGSTGAQMTAALFDLGRIKGIKRPAISTLFPTAKGPKVLLDSGANADSKPENLVQFAHMGCIYAEKVLGMENPTVGLLNIGSEEGKGNELTVETYQLLKNESLNFIGNVEPRDITIGNVDVMVCDGFVGNIVLKLAEGLGTFLMNAIKDQLTSTYRYKIGAAMVAPGIRNIKKLMDYSEYGGAPLLGVDGVSIISHGSSDAKAIKNAIKAAGVCVNNGFVASTKSRLRGEDK</sequence>
<keyword evidence="12" id="KW-1185">Reference proteome</keyword>
<dbReference type="Proteomes" id="UP001329915">
    <property type="component" value="Chromosome"/>
</dbReference>
<comment type="subcellular location">
    <subcellularLocation>
        <location evidence="10">Cytoplasm</location>
    </subcellularLocation>
    <text evidence="10">Associated with the membrane possibly through PlsY.</text>
</comment>
<accession>A0AAU0UNS4</accession>
<dbReference type="GO" id="GO:0005737">
    <property type="term" value="C:cytoplasm"/>
    <property type="evidence" value="ECO:0007669"/>
    <property type="project" value="UniProtKB-SubCell"/>
</dbReference>
<dbReference type="GO" id="GO:0008654">
    <property type="term" value="P:phospholipid biosynthetic process"/>
    <property type="evidence" value="ECO:0007669"/>
    <property type="project" value="UniProtKB-KW"/>
</dbReference>
<keyword evidence="3 10" id="KW-0444">Lipid biosynthesis</keyword>
<dbReference type="Gene3D" id="3.40.718.10">
    <property type="entry name" value="Isopropylmalate Dehydrogenase"/>
    <property type="match status" value="1"/>
</dbReference>
<keyword evidence="11" id="KW-0012">Acyltransferase</keyword>
<evidence type="ECO:0000256" key="3">
    <source>
        <dbReference type="ARBA" id="ARBA00022516"/>
    </source>
</evidence>
<dbReference type="GO" id="GO:0006633">
    <property type="term" value="P:fatty acid biosynthetic process"/>
    <property type="evidence" value="ECO:0007669"/>
    <property type="project" value="UniProtKB-UniRule"/>
</dbReference>
<evidence type="ECO:0000256" key="6">
    <source>
        <dbReference type="ARBA" id="ARBA00023209"/>
    </source>
</evidence>
<keyword evidence="6 10" id="KW-0594">Phospholipid biosynthesis</keyword>
<dbReference type="RefSeq" id="WP_366921618.1">
    <property type="nucleotide sequence ID" value="NZ_CP121694.1"/>
</dbReference>
<dbReference type="InterPro" id="IPR012281">
    <property type="entry name" value="Phospholipid_synth_PlsX-like"/>
</dbReference>
<evidence type="ECO:0000313" key="11">
    <source>
        <dbReference type="EMBL" id="WRO22197.1"/>
    </source>
</evidence>
<name>A0AAU0UNS4_9FIRM</name>
<organism evidence="11 12">
    <name type="scientific">Metallumcola ferriviriculae</name>
    <dbReference type="NCBI Taxonomy" id="3039180"/>
    <lineage>
        <taxon>Bacteria</taxon>
        <taxon>Bacillati</taxon>
        <taxon>Bacillota</taxon>
        <taxon>Clostridia</taxon>
        <taxon>Neomoorellales</taxon>
        <taxon>Desulfitibacteraceae</taxon>
        <taxon>Metallumcola</taxon>
    </lineage>
</organism>
<evidence type="ECO:0000256" key="9">
    <source>
        <dbReference type="ARBA" id="ARBA00046608"/>
    </source>
</evidence>
<protein>
    <recommendedName>
        <fullName evidence="8 10">Phosphate acyltransferase</fullName>
        <ecNumber evidence="8 10">2.3.1.274</ecNumber>
    </recommendedName>
    <alternativeName>
        <fullName evidence="10">Acyl-ACP phosphotransacylase</fullName>
    </alternativeName>
    <alternativeName>
        <fullName evidence="10">Acyl-[acyl-carrier-protein]--phosphate acyltransferase</fullName>
    </alternativeName>
    <alternativeName>
        <fullName evidence="10">Phosphate-acyl-ACP acyltransferase</fullName>
    </alternativeName>
</protein>
<evidence type="ECO:0000256" key="8">
    <source>
        <dbReference type="ARBA" id="ARBA00024069"/>
    </source>
</evidence>
<dbReference type="Pfam" id="PF02504">
    <property type="entry name" value="FA_synthesis"/>
    <property type="match status" value="1"/>
</dbReference>
<dbReference type="PIRSF" id="PIRSF002465">
    <property type="entry name" value="Phsphlp_syn_PlsX"/>
    <property type="match status" value="1"/>
</dbReference>
<evidence type="ECO:0000256" key="1">
    <source>
        <dbReference type="ARBA" id="ARBA00001232"/>
    </source>
</evidence>
<dbReference type="PANTHER" id="PTHR30100">
    <property type="entry name" value="FATTY ACID/PHOSPHOLIPID SYNTHESIS PROTEIN PLSX"/>
    <property type="match status" value="1"/>
</dbReference>
<dbReference type="EMBL" id="CP121694">
    <property type="protein sequence ID" value="WRO22197.1"/>
    <property type="molecule type" value="Genomic_DNA"/>
</dbReference>
<comment type="similarity">
    <text evidence="10">Belongs to the PlsX family.</text>
</comment>
<evidence type="ECO:0000256" key="5">
    <source>
        <dbReference type="ARBA" id="ARBA00023098"/>
    </source>
</evidence>
<dbReference type="SUPFAM" id="SSF53659">
    <property type="entry name" value="Isocitrate/Isopropylmalate dehydrogenase-like"/>
    <property type="match status" value="1"/>
</dbReference>
<dbReference type="HAMAP" id="MF_00019">
    <property type="entry name" value="PlsX"/>
    <property type="match status" value="1"/>
</dbReference>
<evidence type="ECO:0000256" key="10">
    <source>
        <dbReference type="HAMAP-Rule" id="MF_00019"/>
    </source>
</evidence>
<dbReference type="NCBIfam" id="TIGR00182">
    <property type="entry name" value="plsX"/>
    <property type="match status" value="1"/>
</dbReference>
<dbReference type="InterPro" id="IPR003664">
    <property type="entry name" value="FA_synthesis"/>
</dbReference>
<reference evidence="11 12" key="1">
    <citation type="submission" date="2023-04" db="EMBL/GenBank/DDBJ databases">
        <authorList>
            <person name="Hsu D."/>
        </authorList>
    </citation>
    <scope>NUCLEOTIDE SEQUENCE [LARGE SCALE GENOMIC DNA]</scope>
    <source>
        <strain evidence="11 12">MK1</strain>
    </source>
</reference>
<keyword evidence="7 10" id="KW-1208">Phospholipid metabolism</keyword>
<dbReference type="GO" id="GO:0043811">
    <property type="term" value="F:phosphate:acyl-[acyl carrier protein] acyltransferase activity"/>
    <property type="evidence" value="ECO:0007669"/>
    <property type="project" value="UniProtKB-UniRule"/>
</dbReference>
<dbReference type="EC" id="2.3.1.274" evidence="8 10"/>
<keyword evidence="5 10" id="KW-0443">Lipid metabolism</keyword>
<proteinExistence type="inferred from homology"/>
<gene>
    <name evidence="10 11" type="primary">plsX</name>
    <name evidence="11" type="ORF">MFMK1_002022</name>
</gene>
<comment type="subunit">
    <text evidence="9 10">Homodimer. Probably interacts with PlsY.</text>
</comment>
<comment type="function">
    <text evidence="10">Catalyzes the reversible formation of acyl-phosphate (acyl-PO(4)) from acyl-[acyl-carrier-protein] (acyl-ACP). This enzyme utilizes acyl-ACP as fatty acyl donor, but not acyl-CoA.</text>
</comment>
<comment type="catalytic activity">
    <reaction evidence="1 10">
        <text>a fatty acyl-[ACP] + phosphate = an acyl phosphate + holo-[ACP]</text>
        <dbReference type="Rhea" id="RHEA:42292"/>
        <dbReference type="Rhea" id="RHEA-COMP:9685"/>
        <dbReference type="Rhea" id="RHEA-COMP:14125"/>
        <dbReference type="ChEBI" id="CHEBI:43474"/>
        <dbReference type="ChEBI" id="CHEBI:59918"/>
        <dbReference type="ChEBI" id="CHEBI:64479"/>
        <dbReference type="ChEBI" id="CHEBI:138651"/>
        <dbReference type="EC" id="2.3.1.274"/>
    </reaction>
</comment>
<comment type="pathway">
    <text evidence="10">Lipid metabolism; phospholipid metabolism.</text>
</comment>
<dbReference type="KEGG" id="dbc:MFMK1_002022"/>
<keyword evidence="2 10" id="KW-0963">Cytoplasm</keyword>
<evidence type="ECO:0000256" key="7">
    <source>
        <dbReference type="ARBA" id="ARBA00023264"/>
    </source>
</evidence>
<evidence type="ECO:0000313" key="12">
    <source>
        <dbReference type="Proteomes" id="UP001329915"/>
    </source>
</evidence>
<dbReference type="AlphaFoldDB" id="A0AAU0UNS4"/>
<dbReference type="PANTHER" id="PTHR30100:SF1">
    <property type="entry name" value="PHOSPHATE ACYLTRANSFERASE"/>
    <property type="match status" value="1"/>
</dbReference>